<reference evidence="4" key="1">
    <citation type="journal article" date="2007" name="Microbiology">
        <title>Comparative analysis of the Corynebacterium glutamicum group and complete genome sequence of strain R.</title>
        <authorList>
            <person name="Yukawa H."/>
            <person name="Omumasaba C.A."/>
            <person name="Nonaka H."/>
            <person name="Kos P."/>
            <person name="Okai N."/>
            <person name="Suzuki N."/>
            <person name="Suda M."/>
            <person name="Tsuge Y."/>
            <person name="Watanabe J."/>
            <person name="Ikeda Y."/>
            <person name="Vertes A.A."/>
            <person name="Inui M."/>
        </authorList>
    </citation>
    <scope>NUCLEOTIDE SEQUENCE</scope>
    <source>
        <strain evidence="4">R</strain>
    </source>
</reference>
<keyword evidence="2" id="KW-0547">Nucleotide-binding</keyword>
<dbReference type="KEGG" id="cgt:cgR_0191"/>
<dbReference type="InterPro" id="IPR036390">
    <property type="entry name" value="WH_DNA-bd_sf"/>
</dbReference>
<gene>
    <name evidence="4" type="ordered locus">cgR_0191</name>
</gene>
<feature type="domain" description="Fido" evidence="3">
    <location>
        <begin position="151"/>
        <end position="295"/>
    </location>
</feature>
<proteinExistence type="predicted"/>
<feature type="active site" evidence="1">
    <location>
        <position position="232"/>
    </location>
</feature>
<dbReference type="InterPro" id="IPR040198">
    <property type="entry name" value="Fido_containing"/>
</dbReference>
<feature type="binding site" evidence="2">
    <location>
        <begin position="236"/>
        <end position="243"/>
    </location>
    <ligand>
        <name>ATP</name>
        <dbReference type="ChEBI" id="CHEBI:30616"/>
    </ligand>
</feature>
<dbReference type="InterPro" id="IPR036388">
    <property type="entry name" value="WH-like_DNA-bd_sf"/>
</dbReference>
<dbReference type="AlphaFoldDB" id="A0AB72V8Q9"/>
<evidence type="ECO:0000259" key="3">
    <source>
        <dbReference type="PROSITE" id="PS51459"/>
    </source>
</evidence>
<dbReference type="Gene3D" id="1.10.10.10">
    <property type="entry name" value="Winged helix-like DNA-binding domain superfamily/Winged helix DNA-binding domain"/>
    <property type="match status" value="1"/>
</dbReference>
<dbReference type="Pfam" id="PF02661">
    <property type="entry name" value="Fic"/>
    <property type="match status" value="1"/>
</dbReference>
<keyword evidence="2" id="KW-0067">ATP-binding</keyword>
<dbReference type="Proteomes" id="UP000006698">
    <property type="component" value="Chromosome"/>
</dbReference>
<name>A0AB72V8Q9_CORGB</name>
<dbReference type="SUPFAM" id="SSF140931">
    <property type="entry name" value="Fic-like"/>
    <property type="match status" value="1"/>
</dbReference>
<dbReference type="InterPro" id="IPR036597">
    <property type="entry name" value="Fido-like_dom_sf"/>
</dbReference>
<dbReference type="PANTHER" id="PTHR13504">
    <property type="entry name" value="FIDO DOMAIN-CONTAINING PROTEIN DDB_G0283145"/>
    <property type="match status" value="1"/>
</dbReference>
<sequence length="412" mass="47532">MLIKDFDMDYRTLEKEHYALHQSAAETLYQSRFNSEAALKWEFKVKNNPLFCLITPEVYRLTERSHNLERTILYYWSRLPPGVIRHYYRSLTIDEVISTNEIENIHSTRRDIEIALDESSTSEPKRFSEISHLYLALAEGKISFPESPSELRELYDHLMHGELGRENELDGEIFRQGPVEIRDSRQKVIHSGFSPESQIIEGINAIIKLAHSEEESNLVGIMMSHFMFESIHPFYDGNGRTGRYLLGIQLSKILSPATALTMSSAINQFRNKYYKAFHAVEHRLNRGDGTPFVFSMLELLIAAQEGLIENIKQRIDLLASLEEAIKTLRGTNSFKKHQINLLYILGQIQLFGKDETLSLESAAKFLKVSKATATRYFRTLQEMDLVHEVSKRPLRFALTDKGREMVGLEVKI</sequence>
<dbReference type="PROSITE" id="PS51459">
    <property type="entry name" value="FIDO"/>
    <property type="match status" value="1"/>
</dbReference>
<dbReference type="SUPFAM" id="SSF46785">
    <property type="entry name" value="Winged helix' DNA-binding domain"/>
    <property type="match status" value="1"/>
</dbReference>
<feature type="binding site" evidence="2">
    <location>
        <begin position="273"/>
        <end position="274"/>
    </location>
    <ligand>
        <name>ATP</name>
        <dbReference type="ChEBI" id="CHEBI:30616"/>
    </ligand>
</feature>
<feature type="binding site" evidence="2">
    <location>
        <position position="285"/>
    </location>
    <ligand>
        <name>ATP</name>
        <dbReference type="ChEBI" id="CHEBI:30616"/>
    </ligand>
</feature>
<evidence type="ECO:0000256" key="2">
    <source>
        <dbReference type="PIRSR" id="PIRSR640198-2"/>
    </source>
</evidence>
<evidence type="ECO:0000256" key="1">
    <source>
        <dbReference type="PIRSR" id="PIRSR640198-1"/>
    </source>
</evidence>
<dbReference type="PANTHER" id="PTHR13504:SF40">
    <property type="entry name" value="FIDO DOMAIN-CONTAINING PROTEIN"/>
    <property type="match status" value="1"/>
</dbReference>
<dbReference type="GO" id="GO:0005524">
    <property type="term" value="F:ATP binding"/>
    <property type="evidence" value="ECO:0007669"/>
    <property type="project" value="UniProtKB-KW"/>
</dbReference>
<protein>
    <recommendedName>
        <fullName evidence="3">Fido domain-containing protein</fullName>
    </recommendedName>
</protein>
<dbReference type="InterPro" id="IPR003812">
    <property type="entry name" value="Fido"/>
</dbReference>
<dbReference type="Gene3D" id="1.10.3290.10">
    <property type="entry name" value="Fido-like domain"/>
    <property type="match status" value="1"/>
</dbReference>
<evidence type="ECO:0000313" key="4">
    <source>
        <dbReference type="EMBL" id="BAF53154.1"/>
    </source>
</evidence>
<accession>A0AB72V8Q9</accession>
<organism evidence="4">
    <name type="scientific">Corynebacterium glutamicum (strain R)</name>
    <dbReference type="NCBI Taxonomy" id="340322"/>
    <lineage>
        <taxon>Bacteria</taxon>
        <taxon>Bacillati</taxon>
        <taxon>Actinomycetota</taxon>
        <taxon>Actinomycetes</taxon>
        <taxon>Mycobacteriales</taxon>
        <taxon>Corynebacteriaceae</taxon>
        <taxon>Corynebacterium</taxon>
    </lineage>
</organism>
<dbReference type="EMBL" id="AP009044">
    <property type="protein sequence ID" value="BAF53154.1"/>
    <property type="molecule type" value="Genomic_DNA"/>
</dbReference>